<dbReference type="EMBL" id="PIPK01000002">
    <property type="protein sequence ID" value="RUO27687.1"/>
    <property type="molecule type" value="Genomic_DNA"/>
</dbReference>
<feature type="domain" description="ABC-2 type transporter transmembrane" evidence="6">
    <location>
        <begin position="178"/>
        <end position="363"/>
    </location>
</feature>
<dbReference type="Pfam" id="PF12698">
    <property type="entry name" value="ABC2_membrane_3"/>
    <property type="match status" value="1"/>
</dbReference>
<keyword evidence="10" id="KW-1185">Reference proteome</keyword>
<feature type="transmembrane region" description="Helical" evidence="5">
    <location>
        <begin position="263"/>
        <end position="291"/>
    </location>
</feature>
<keyword evidence="2 5" id="KW-0812">Transmembrane</keyword>
<dbReference type="GO" id="GO:0140359">
    <property type="term" value="F:ABC-type transporter activity"/>
    <property type="evidence" value="ECO:0007669"/>
    <property type="project" value="InterPro"/>
</dbReference>
<reference evidence="7 9" key="2">
    <citation type="submission" date="2018-06" db="EMBL/GenBank/DDBJ databases">
        <title>Genomic Encyclopedia of Type Strains, Phase III (KMG-III): the genomes of soil and plant-associated and newly described type strains.</title>
        <authorList>
            <person name="Whitman W."/>
        </authorList>
    </citation>
    <scope>NUCLEOTIDE SEQUENCE [LARGE SCALE GENOMIC DNA]</scope>
    <source>
        <strain evidence="7 9">CGMCC 1.15366</strain>
    </source>
</reference>
<evidence type="ECO:0000256" key="3">
    <source>
        <dbReference type="ARBA" id="ARBA00022989"/>
    </source>
</evidence>
<dbReference type="AlphaFoldDB" id="A0A327X2P7"/>
<evidence type="ECO:0000256" key="2">
    <source>
        <dbReference type="ARBA" id="ARBA00022692"/>
    </source>
</evidence>
<evidence type="ECO:0000313" key="7">
    <source>
        <dbReference type="EMBL" id="RAJ99163.1"/>
    </source>
</evidence>
<evidence type="ECO:0000256" key="5">
    <source>
        <dbReference type="SAM" id="Phobius"/>
    </source>
</evidence>
<comment type="subcellular location">
    <subcellularLocation>
        <location evidence="1">Membrane</location>
        <topology evidence="1">Multi-pass membrane protein</topology>
    </subcellularLocation>
</comment>
<dbReference type="GO" id="GO:0016020">
    <property type="term" value="C:membrane"/>
    <property type="evidence" value="ECO:0007669"/>
    <property type="project" value="UniProtKB-SubCell"/>
</dbReference>
<evidence type="ECO:0000256" key="4">
    <source>
        <dbReference type="ARBA" id="ARBA00023136"/>
    </source>
</evidence>
<feature type="transmembrane region" description="Helical" evidence="5">
    <location>
        <begin position="173"/>
        <end position="194"/>
    </location>
</feature>
<feature type="transmembrane region" description="Helical" evidence="5">
    <location>
        <begin position="303"/>
        <end position="330"/>
    </location>
</feature>
<evidence type="ECO:0000256" key="1">
    <source>
        <dbReference type="ARBA" id="ARBA00004141"/>
    </source>
</evidence>
<reference evidence="8 10" key="1">
    <citation type="journal article" date="2018" name="Front. Microbiol.">
        <title>Genome-Based Analysis Reveals the Taxonomy and Diversity of the Family Idiomarinaceae.</title>
        <authorList>
            <person name="Liu Y."/>
            <person name="Lai Q."/>
            <person name="Shao Z."/>
        </authorList>
    </citation>
    <scope>NUCLEOTIDE SEQUENCE [LARGE SCALE GENOMIC DNA]</scope>
    <source>
        <strain evidence="8 10">CF12-14</strain>
    </source>
</reference>
<dbReference type="OrthoDB" id="9768837at2"/>
<protein>
    <submittedName>
        <fullName evidence="8">ABC transporter permease</fullName>
    </submittedName>
    <submittedName>
        <fullName evidence="7">ABC-2 type transport system permease protein</fullName>
    </submittedName>
</protein>
<name>A0A327X2P7_9GAMM</name>
<sequence>MKTTYLSRITRVAKFEFLRFFKWKQELLTVGLMCFGFLIAILWPMIIAFFESEQRIAVFAEGQLPDVAQVEFVRLPPVDRQRAIDAIGDEYDGVLEVDGFSMTLHVEKSAGWQDSVRPRLRDWMQTRKFNALDLDQEQRDFYHEDIPIQMLYTSRADDEDAEAAETERRGRGLITGGILMLLFIGVINGFALMMSSITQEKMTRVTEQLLTLLNPQEWMDGKILGITLHSLKSMVLTGGLLLLLLNGMHMAMVGGFMSLPLTFWVFLNALFFLIVGLLLVNSFLAGFAATIDDPNHSSRSTVMFIPMLPVFLSFSIVGSADSAMATFLSIFPLTSFAAMPIRVAEVGVPWWQWVLSVSLMLATLYWARRLAAKLFRHGITMYGKEPSWKEIWRVIINT</sequence>
<keyword evidence="3 5" id="KW-1133">Transmembrane helix</keyword>
<evidence type="ECO:0000313" key="9">
    <source>
        <dbReference type="Proteomes" id="UP000249203"/>
    </source>
</evidence>
<feature type="transmembrane region" description="Helical" evidence="5">
    <location>
        <begin position="234"/>
        <end position="257"/>
    </location>
</feature>
<evidence type="ECO:0000313" key="8">
    <source>
        <dbReference type="EMBL" id="RUO27687.1"/>
    </source>
</evidence>
<evidence type="ECO:0000259" key="6">
    <source>
        <dbReference type="Pfam" id="PF12698"/>
    </source>
</evidence>
<dbReference type="RefSeq" id="WP_111568773.1">
    <property type="nucleotide sequence ID" value="NZ_PIPK01000002.1"/>
</dbReference>
<organism evidence="7 9">
    <name type="scientific">Aliidiomarina maris</name>
    <dbReference type="NCBI Taxonomy" id="531312"/>
    <lineage>
        <taxon>Bacteria</taxon>
        <taxon>Pseudomonadati</taxon>
        <taxon>Pseudomonadota</taxon>
        <taxon>Gammaproteobacteria</taxon>
        <taxon>Alteromonadales</taxon>
        <taxon>Idiomarinaceae</taxon>
        <taxon>Aliidiomarina</taxon>
    </lineage>
</organism>
<dbReference type="EMBL" id="QLMD01000003">
    <property type="protein sequence ID" value="RAJ99163.1"/>
    <property type="molecule type" value="Genomic_DNA"/>
</dbReference>
<dbReference type="Proteomes" id="UP000287865">
    <property type="component" value="Unassembled WGS sequence"/>
</dbReference>
<dbReference type="InterPro" id="IPR013525">
    <property type="entry name" value="ABC2_TM"/>
</dbReference>
<gene>
    <name evidence="7" type="ORF">B0I24_103157</name>
    <name evidence="8" type="ORF">CWE07_03465</name>
</gene>
<dbReference type="Proteomes" id="UP000249203">
    <property type="component" value="Unassembled WGS sequence"/>
</dbReference>
<comment type="caution">
    <text evidence="7">The sequence shown here is derived from an EMBL/GenBank/DDBJ whole genome shotgun (WGS) entry which is preliminary data.</text>
</comment>
<evidence type="ECO:0000313" key="10">
    <source>
        <dbReference type="Proteomes" id="UP000287865"/>
    </source>
</evidence>
<keyword evidence="4 5" id="KW-0472">Membrane</keyword>
<accession>A0A327X2P7</accession>
<proteinExistence type="predicted"/>
<feature type="transmembrane region" description="Helical" evidence="5">
    <location>
        <begin position="350"/>
        <end position="367"/>
    </location>
</feature>
<feature type="transmembrane region" description="Helical" evidence="5">
    <location>
        <begin position="27"/>
        <end position="50"/>
    </location>
</feature>